<evidence type="ECO:0000256" key="1">
    <source>
        <dbReference type="SAM" id="MobiDB-lite"/>
    </source>
</evidence>
<protein>
    <submittedName>
        <fullName evidence="2">Uncharacterized protein</fullName>
    </submittedName>
</protein>
<keyword evidence="3" id="KW-1185">Reference proteome</keyword>
<gene>
    <name evidence="2" type="ORF">AXG93_4620s2050</name>
</gene>
<evidence type="ECO:0000313" key="2">
    <source>
        <dbReference type="EMBL" id="OAE25390.1"/>
    </source>
</evidence>
<feature type="compositionally biased region" description="Basic and acidic residues" evidence="1">
    <location>
        <begin position="1"/>
        <end position="12"/>
    </location>
</feature>
<dbReference type="EMBL" id="LVLJ01002341">
    <property type="protein sequence ID" value="OAE25390.1"/>
    <property type="molecule type" value="Genomic_DNA"/>
</dbReference>
<name>A0A176VX59_MARPO</name>
<feature type="region of interest" description="Disordered" evidence="1">
    <location>
        <begin position="1"/>
        <end position="33"/>
    </location>
</feature>
<dbReference type="Proteomes" id="UP000077202">
    <property type="component" value="Unassembled WGS sequence"/>
</dbReference>
<proteinExistence type="predicted"/>
<comment type="caution">
    <text evidence="2">The sequence shown here is derived from an EMBL/GenBank/DDBJ whole genome shotgun (WGS) entry which is preliminary data.</text>
</comment>
<organism evidence="2 3">
    <name type="scientific">Marchantia polymorpha subsp. ruderalis</name>
    <dbReference type="NCBI Taxonomy" id="1480154"/>
    <lineage>
        <taxon>Eukaryota</taxon>
        <taxon>Viridiplantae</taxon>
        <taxon>Streptophyta</taxon>
        <taxon>Embryophyta</taxon>
        <taxon>Marchantiophyta</taxon>
        <taxon>Marchantiopsida</taxon>
        <taxon>Marchantiidae</taxon>
        <taxon>Marchantiales</taxon>
        <taxon>Marchantiaceae</taxon>
        <taxon>Marchantia</taxon>
    </lineage>
</organism>
<dbReference type="AlphaFoldDB" id="A0A176VX59"/>
<evidence type="ECO:0000313" key="3">
    <source>
        <dbReference type="Proteomes" id="UP000077202"/>
    </source>
</evidence>
<sequence>MLAREERRRDESGSVAAARPVGQQQPSQLSQSSTDANAWLWLLSGHGPATSRFSNRWWRPTTRWKAKGAGNIASPVRGR</sequence>
<accession>A0A176VX59</accession>
<feature type="compositionally biased region" description="Low complexity" evidence="1">
    <location>
        <begin position="23"/>
        <end position="33"/>
    </location>
</feature>
<reference evidence="2" key="1">
    <citation type="submission" date="2016-03" db="EMBL/GenBank/DDBJ databases">
        <title>Mechanisms controlling the formation of the plant cell surface in tip-growing cells are functionally conserved among land plants.</title>
        <authorList>
            <person name="Honkanen S."/>
            <person name="Jones V.A."/>
            <person name="Morieri G."/>
            <person name="Champion C."/>
            <person name="Hetherington A.J."/>
            <person name="Kelly S."/>
            <person name="Saint-Marcoux D."/>
            <person name="Proust H."/>
            <person name="Prescott H."/>
            <person name="Dolan L."/>
        </authorList>
    </citation>
    <scope>NUCLEOTIDE SEQUENCE [LARGE SCALE GENOMIC DNA]</scope>
    <source>
        <tissue evidence="2">Whole gametophyte</tissue>
    </source>
</reference>